<feature type="transmembrane region" description="Helical" evidence="6">
    <location>
        <begin position="245"/>
        <end position="264"/>
    </location>
</feature>
<evidence type="ECO:0000313" key="8">
    <source>
        <dbReference type="EMBL" id="KAH0565106.1"/>
    </source>
</evidence>
<sequence length="606" mass="64562">MSDHEKAAHSHAATVHISLYHDQVAEAAKGGDVEDLPRGYYLKPDFLGTLIATCCASIVAFLGWVLPANTLALINADLGESQNITWVALVWTLATAVGYTLIGRLSDIFGRRWFIVGTSILGLIGNIIAATAQSVNTLIAANVFNGLAASGQLSFPVIIGELVPNRARGPYNVVVLFSSMPFAVFGPVIARAFIQHTERGWRWSYYLGIILSGMSVILYLLFYWPPTYALLHVNGKTKLQQAKTLDFMGVFLYTAGLVLFLIGVSWGGSTYPWRSAHVIGTIVAGALTLIVLGFWGKDFSYNSIRDLISDRTVEAYSGLDYPLIPMRLFKNIPWVAITVCATVGSMIYYSMSVLWPLVVGSLYTKDVVEIGWKSCAVGGGLLLGQIIGGFGIRYLPRMKIQMFVSALFVCAFVGGLGSINQNNQSQTIALFIIGCVGVGYIEVLTLSSVALVWEPEDIGLSTGIMGSIRSAGGSVATAIYTSILTNKLATNVPKYVAPAATGAGLPASSLPSLYAGISTGSFAGVPGISNGVLAAITEPIKTAYARSFSTVFLATIGFSGLLVFSALLSPNVEDYLTSEVARKLVHGGQVSETSSASRKDVESHSP</sequence>
<feature type="transmembrane region" description="Helical" evidence="6">
    <location>
        <begin position="84"/>
        <end position="102"/>
    </location>
</feature>
<dbReference type="PANTHER" id="PTHR23501:SF109">
    <property type="entry name" value="MAJOR FACILITATOR SUPERFAMILY (MFS) PROFILE DOMAIN-CONTAINING PROTEIN-RELATED"/>
    <property type="match status" value="1"/>
</dbReference>
<feature type="transmembrane region" description="Helical" evidence="6">
    <location>
        <begin position="334"/>
        <end position="358"/>
    </location>
</feature>
<comment type="subcellular location">
    <subcellularLocation>
        <location evidence="1">Membrane</location>
        <topology evidence="1">Multi-pass membrane protein</topology>
    </subcellularLocation>
</comment>
<keyword evidence="5 6" id="KW-0472">Membrane</keyword>
<evidence type="ECO:0000259" key="7">
    <source>
        <dbReference type="PROSITE" id="PS50850"/>
    </source>
</evidence>
<comment type="caution">
    <text evidence="8">The sequence shown here is derived from an EMBL/GenBank/DDBJ whole genome shotgun (WGS) entry which is preliminary data.</text>
</comment>
<dbReference type="InterPro" id="IPR005829">
    <property type="entry name" value="Sugar_transporter_CS"/>
</dbReference>
<dbReference type="InterPro" id="IPR036259">
    <property type="entry name" value="MFS_trans_sf"/>
</dbReference>
<feature type="transmembrane region" description="Helical" evidence="6">
    <location>
        <begin position="427"/>
        <end position="453"/>
    </location>
</feature>
<dbReference type="PROSITE" id="PS00216">
    <property type="entry name" value="SUGAR_TRANSPORT_1"/>
    <property type="match status" value="1"/>
</dbReference>
<organism evidence="8 9">
    <name type="scientific">Trichoglossum hirsutum</name>
    <dbReference type="NCBI Taxonomy" id="265104"/>
    <lineage>
        <taxon>Eukaryota</taxon>
        <taxon>Fungi</taxon>
        <taxon>Dikarya</taxon>
        <taxon>Ascomycota</taxon>
        <taxon>Pezizomycotina</taxon>
        <taxon>Geoglossomycetes</taxon>
        <taxon>Geoglossales</taxon>
        <taxon>Geoglossaceae</taxon>
        <taxon>Trichoglossum</taxon>
    </lineage>
</organism>
<dbReference type="Pfam" id="PF06609">
    <property type="entry name" value="TRI12"/>
    <property type="match status" value="1"/>
</dbReference>
<feature type="transmembrane region" description="Helical" evidence="6">
    <location>
        <begin position="548"/>
        <end position="568"/>
    </location>
</feature>
<feature type="transmembrane region" description="Helical" evidence="6">
    <location>
        <begin position="276"/>
        <end position="295"/>
    </location>
</feature>
<evidence type="ECO:0000256" key="1">
    <source>
        <dbReference type="ARBA" id="ARBA00004141"/>
    </source>
</evidence>
<dbReference type="PROSITE" id="PS50850">
    <property type="entry name" value="MFS"/>
    <property type="match status" value="1"/>
</dbReference>
<feature type="transmembrane region" description="Helical" evidence="6">
    <location>
        <begin position="114"/>
        <end position="132"/>
    </location>
</feature>
<keyword evidence="4 6" id="KW-1133">Transmembrane helix</keyword>
<feature type="transmembrane region" description="Helical" evidence="6">
    <location>
        <begin position="370"/>
        <end position="390"/>
    </location>
</feature>
<evidence type="ECO:0000256" key="3">
    <source>
        <dbReference type="ARBA" id="ARBA00022692"/>
    </source>
</evidence>
<evidence type="ECO:0000256" key="4">
    <source>
        <dbReference type="ARBA" id="ARBA00022989"/>
    </source>
</evidence>
<dbReference type="AlphaFoldDB" id="A0A9P8LGR1"/>
<protein>
    <recommendedName>
        <fullName evidence="7">Major facilitator superfamily (MFS) profile domain-containing protein</fullName>
    </recommendedName>
</protein>
<feature type="transmembrane region" description="Helical" evidence="6">
    <location>
        <begin position="205"/>
        <end position="224"/>
    </location>
</feature>
<dbReference type="GO" id="GO:0022857">
    <property type="term" value="F:transmembrane transporter activity"/>
    <property type="evidence" value="ECO:0007669"/>
    <property type="project" value="InterPro"/>
</dbReference>
<dbReference type="CDD" id="cd06179">
    <property type="entry name" value="MFS_TRI12_like"/>
    <property type="match status" value="1"/>
</dbReference>
<name>A0A9P8LGR1_9PEZI</name>
<dbReference type="SUPFAM" id="SSF103473">
    <property type="entry name" value="MFS general substrate transporter"/>
    <property type="match status" value="2"/>
</dbReference>
<feature type="domain" description="Major facilitator superfamily (MFS) profile" evidence="7">
    <location>
        <begin position="49"/>
        <end position="572"/>
    </location>
</feature>
<feature type="transmembrane region" description="Helical" evidence="6">
    <location>
        <begin position="402"/>
        <end position="421"/>
    </location>
</feature>
<feature type="transmembrane region" description="Helical" evidence="6">
    <location>
        <begin position="171"/>
        <end position="193"/>
    </location>
</feature>
<dbReference type="Gene3D" id="1.20.1250.20">
    <property type="entry name" value="MFS general substrate transporter like domains"/>
    <property type="match status" value="2"/>
</dbReference>
<dbReference type="EMBL" id="JAGHQM010000136">
    <property type="protein sequence ID" value="KAH0565106.1"/>
    <property type="molecule type" value="Genomic_DNA"/>
</dbReference>
<keyword evidence="9" id="KW-1185">Reference proteome</keyword>
<feature type="transmembrane region" description="Helical" evidence="6">
    <location>
        <begin position="138"/>
        <end position="159"/>
    </location>
</feature>
<accession>A0A9P8LGR1</accession>
<evidence type="ECO:0000256" key="6">
    <source>
        <dbReference type="SAM" id="Phobius"/>
    </source>
</evidence>
<dbReference type="Proteomes" id="UP000750711">
    <property type="component" value="Unassembled WGS sequence"/>
</dbReference>
<feature type="transmembrane region" description="Helical" evidence="6">
    <location>
        <begin position="46"/>
        <end position="64"/>
    </location>
</feature>
<evidence type="ECO:0000256" key="2">
    <source>
        <dbReference type="ARBA" id="ARBA00022448"/>
    </source>
</evidence>
<dbReference type="InterPro" id="IPR020846">
    <property type="entry name" value="MFS_dom"/>
</dbReference>
<reference evidence="8" key="1">
    <citation type="submission" date="2021-03" db="EMBL/GenBank/DDBJ databases">
        <title>Comparative genomics and phylogenomic investigation of the class Geoglossomycetes provide insights into ecological specialization and systematics.</title>
        <authorList>
            <person name="Melie T."/>
            <person name="Pirro S."/>
            <person name="Miller A.N."/>
            <person name="Quandt A."/>
        </authorList>
    </citation>
    <scope>NUCLEOTIDE SEQUENCE</scope>
    <source>
        <strain evidence="8">CAQ_001_2017</strain>
    </source>
</reference>
<dbReference type="InterPro" id="IPR053791">
    <property type="entry name" value="MFS_Tri12-like"/>
</dbReference>
<keyword evidence="2" id="KW-0813">Transport</keyword>
<keyword evidence="3 6" id="KW-0812">Transmembrane</keyword>
<dbReference type="GO" id="GO:0005886">
    <property type="term" value="C:plasma membrane"/>
    <property type="evidence" value="ECO:0007669"/>
    <property type="project" value="TreeGrafter"/>
</dbReference>
<evidence type="ECO:0000313" key="9">
    <source>
        <dbReference type="Proteomes" id="UP000750711"/>
    </source>
</evidence>
<evidence type="ECO:0000256" key="5">
    <source>
        <dbReference type="ARBA" id="ARBA00023136"/>
    </source>
</evidence>
<gene>
    <name evidence="8" type="ORF">GP486_001506</name>
</gene>
<dbReference type="InterPro" id="IPR010573">
    <property type="entry name" value="MFS_Str1/Tri12-like"/>
</dbReference>
<dbReference type="PANTHER" id="PTHR23501">
    <property type="entry name" value="MAJOR FACILITATOR SUPERFAMILY"/>
    <property type="match status" value="1"/>
</dbReference>
<proteinExistence type="predicted"/>